<dbReference type="InterPro" id="IPR010656">
    <property type="entry name" value="DctM"/>
</dbReference>
<comment type="subcellular location">
    <subcellularLocation>
        <location evidence="1">Cell inner membrane</location>
        <topology evidence="1">Multi-pass membrane protein</topology>
    </subcellularLocation>
</comment>
<keyword evidence="2" id="KW-1003">Cell membrane</keyword>
<evidence type="ECO:0000313" key="11">
    <source>
        <dbReference type="Proteomes" id="UP001221411"/>
    </source>
</evidence>
<feature type="transmembrane region" description="Helical" evidence="8">
    <location>
        <begin position="53"/>
        <end position="73"/>
    </location>
</feature>
<feature type="transmembrane region" description="Helical" evidence="8">
    <location>
        <begin position="337"/>
        <end position="355"/>
    </location>
</feature>
<reference evidence="10 11" key="1">
    <citation type="submission" date="2022-11" db="EMBL/GenBank/DDBJ databases">
        <title>Minimal conservation of predation-associated metabolite biosynthetic gene clusters underscores biosynthetic potential of Myxococcota including descriptions for ten novel species: Archangium lansinium sp. nov., Myxococcus landrumus sp. nov., Nannocystis bai.</title>
        <authorList>
            <person name="Ahearne A."/>
            <person name="Stevens C."/>
            <person name="Dowd S."/>
        </authorList>
    </citation>
    <scope>NUCLEOTIDE SEQUENCE [LARGE SCALE GENOMIC DNA]</scope>
    <source>
        <strain evidence="10 11">RJM3</strain>
    </source>
</reference>
<dbReference type="EMBL" id="JAQNDO010000001">
    <property type="protein sequence ID" value="MDC0743748.1"/>
    <property type="molecule type" value="Genomic_DNA"/>
</dbReference>
<dbReference type="RefSeq" id="WP_271919590.1">
    <property type="nucleotide sequence ID" value="NZ_JAQNDO010000001.1"/>
</dbReference>
<keyword evidence="6 8" id="KW-0472">Membrane</keyword>
<feature type="transmembrane region" description="Helical" evidence="8">
    <location>
        <begin position="273"/>
        <end position="295"/>
    </location>
</feature>
<feature type="transmembrane region" description="Helical" evidence="8">
    <location>
        <begin position="315"/>
        <end position="332"/>
    </location>
</feature>
<feature type="compositionally biased region" description="Low complexity" evidence="7">
    <location>
        <begin position="493"/>
        <end position="504"/>
    </location>
</feature>
<comment type="caution">
    <text evidence="10">The sequence shown here is derived from an EMBL/GenBank/DDBJ whole genome shotgun (WGS) entry which is preliminary data.</text>
</comment>
<feature type="compositionally biased region" description="Low complexity" evidence="7">
    <location>
        <begin position="523"/>
        <end position="535"/>
    </location>
</feature>
<feature type="transmembrane region" description="Helical" evidence="8">
    <location>
        <begin position="361"/>
        <end position="383"/>
    </location>
</feature>
<evidence type="ECO:0000256" key="2">
    <source>
        <dbReference type="ARBA" id="ARBA00022475"/>
    </source>
</evidence>
<feature type="domain" description="TRAP C4-dicarboxylate transport system permease DctM subunit" evidence="9">
    <location>
        <begin position="5"/>
        <end position="419"/>
    </location>
</feature>
<feature type="transmembrane region" description="Helical" evidence="8">
    <location>
        <begin position="93"/>
        <end position="126"/>
    </location>
</feature>
<feature type="transmembrane region" description="Helical" evidence="8">
    <location>
        <begin position="138"/>
        <end position="165"/>
    </location>
</feature>
<evidence type="ECO:0000256" key="8">
    <source>
        <dbReference type="SAM" id="Phobius"/>
    </source>
</evidence>
<keyword evidence="11" id="KW-1185">Reference proteome</keyword>
<name>A0ABT5ERC0_9BACT</name>
<keyword evidence="3" id="KW-0997">Cell inner membrane</keyword>
<evidence type="ECO:0000313" key="10">
    <source>
        <dbReference type="EMBL" id="MDC0743748.1"/>
    </source>
</evidence>
<dbReference type="InterPro" id="IPR004681">
    <property type="entry name" value="TRAP_DctM"/>
</dbReference>
<feature type="transmembrane region" description="Helical" evidence="8">
    <location>
        <begin position="395"/>
        <end position="416"/>
    </location>
</feature>
<organism evidence="10 11">
    <name type="scientific">Polyangium mundeleinium</name>
    <dbReference type="NCBI Taxonomy" id="2995306"/>
    <lineage>
        <taxon>Bacteria</taxon>
        <taxon>Pseudomonadati</taxon>
        <taxon>Myxococcota</taxon>
        <taxon>Polyangia</taxon>
        <taxon>Polyangiales</taxon>
        <taxon>Polyangiaceae</taxon>
        <taxon>Polyangium</taxon>
    </lineage>
</organism>
<proteinExistence type="predicted"/>
<feature type="region of interest" description="Disordered" evidence="7">
    <location>
        <begin position="462"/>
        <end position="538"/>
    </location>
</feature>
<evidence type="ECO:0000256" key="7">
    <source>
        <dbReference type="SAM" id="MobiDB-lite"/>
    </source>
</evidence>
<gene>
    <name evidence="10" type="ORF">POL67_20635</name>
</gene>
<evidence type="ECO:0000256" key="3">
    <source>
        <dbReference type="ARBA" id="ARBA00022519"/>
    </source>
</evidence>
<keyword evidence="5 8" id="KW-1133">Transmembrane helix</keyword>
<evidence type="ECO:0000256" key="1">
    <source>
        <dbReference type="ARBA" id="ARBA00004429"/>
    </source>
</evidence>
<sequence length="553" mass="59076">MKLWLIVIALLAVVGMPIFAVMCGISILSWLGSTNSEQQFVRFIAANVLEERFSSTPILATIPLFTFVGYLMAESKTPDRIVRAASAVLGWMPGGLAIVCTVASAFFATLTGGSGVTIVAIGGLLYPALRRQGYSEKFTLGLVTTAGAMGLLFFPSPLVMIYAFIAGVDVTRAYKATLPPGLLLMVLLCGYAFYEGKRSRIPRAKFDLKEAGSAIWHVKWEIATPLLVALGLTTGLMELDESAGAAALYTLIVEVFVYKDLSLRKVVRVAKDAMMLSGAIILILAMATAMTNYIIQAGIPQAILEFFMERGMNAAWQFILVLNLFVFVLAMLMEPFGALLVAIPLLIPLAATFHINPFHLAVMFLLNLEIAYVTPPMGLNLFIASFRFSRPIVDVYRVVLPFVAVLAVGLGIVIVMPSMSSFTIAGDVAKARAQAAQDGVAPREAWLLECVQEDTNNLKPCSKEDITKWGPDGQGIATKEGEKPKPTGDVVPAMDSGADAGADAGTDEMDDLLKQMLGGGDTDAGAADAEAPKAADPMDDLLKEMLEAGKDGG</sequence>
<accession>A0ABT5ERC0</accession>
<protein>
    <submittedName>
        <fullName evidence="10">TRAP transporter large permease</fullName>
    </submittedName>
</protein>
<dbReference type="NCBIfam" id="TIGR00786">
    <property type="entry name" value="dctM"/>
    <property type="match status" value="1"/>
</dbReference>
<evidence type="ECO:0000256" key="5">
    <source>
        <dbReference type="ARBA" id="ARBA00022989"/>
    </source>
</evidence>
<keyword evidence="4 8" id="KW-0812">Transmembrane</keyword>
<dbReference type="PANTHER" id="PTHR33362">
    <property type="entry name" value="SIALIC ACID TRAP TRANSPORTER PERMEASE PROTEIN SIAT-RELATED"/>
    <property type="match status" value="1"/>
</dbReference>
<dbReference type="Proteomes" id="UP001221411">
    <property type="component" value="Unassembled WGS sequence"/>
</dbReference>
<feature type="transmembrane region" description="Helical" evidence="8">
    <location>
        <begin position="6"/>
        <end position="32"/>
    </location>
</feature>
<evidence type="ECO:0000256" key="4">
    <source>
        <dbReference type="ARBA" id="ARBA00022692"/>
    </source>
</evidence>
<evidence type="ECO:0000256" key="6">
    <source>
        <dbReference type="ARBA" id="ARBA00023136"/>
    </source>
</evidence>
<dbReference type="Pfam" id="PF06808">
    <property type="entry name" value="DctM"/>
    <property type="match status" value="1"/>
</dbReference>
<evidence type="ECO:0000259" key="9">
    <source>
        <dbReference type="Pfam" id="PF06808"/>
    </source>
</evidence>
<feature type="transmembrane region" description="Helical" evidence="8">
    <location>
        <begin position="177"/>
        <end position="194"/>
    </location>
</feature>